<dbReference type="CDD" id="cd00077">
    <property type="entry name" value="HDc"/>
    <property type="match status" value="1"/>
</dbReference>
<dbReference type="InterPro" id="IPR006674">
    <property type="entry name" value="HD_domain"/>
</dbReference>
<dbReference type="EMBL" id="CAOQHR010000002">
    <property type="protein sequence ID" value="CAI6328098.1"/>
    <property type="molecule type" value="Genomic_DNA"/>
</dbReference>
<comment type="caution">
    <text evidence="2">The sequence shown here is derived from an EMBL/GenBank/DDBJ whole genome shotgun (WGS) entry which is preliminary data.</text>
</comment>
<feature type="domain" description="HD/PDEase" evidence="1">
    <location>
        <begin position="37"/>
        <end position="165"/>
    </location>
</feature>
<dbReference type="PANTHER" id="PTHR33594:SF1">
    <property type="entry name" value="HD_PDEASE DOMAIN-CONTAINING PROTEIN"/>
    <property type="match status" value="1"/>
</dbReference>
<reference evidence="2" key="1">
    <citation type="submission" date="2023-01" db="EMBL/GenBank/DDBJ databases">
        <authorList>
            <person name="Van Ghelder C."/>
            <person name="Rancurel C."/>
        </authorList>
    </citation>
    <scope>NUCLEOTIDE SEQUENCE</scope>
    <source>
        <strain evidence="2">CNCM I-4278</strain>
    </source>
</reference>
<keyword evidence="3" id="KW-1185">Reference proteome</keyword>
<evidence type="ECO:0000313" key="3">
    <source>
        <dbReference type="Proteomes" id="UP001152607"/>
    </source>
</evidence>
<organism evidence="2 3">
    <name type="scientific">Periconia digitata</name>
    <dbReference type="NCBI Taxonomy" id="1303443"/>
    <lineage>
        <taxon>Eukaryota</taxon>
        <taxon>Fungi</taxon>
        <taxon>Dikarya</taxon>
        <taxon>Ascomycota</taxon>
        <taxon>Pezizomycotina</taxon>
        <taxon>Dothideomycetes</taxon>
        <taxon>Pleosporomycetidae</taxon>
        <taxon>Pleosporales</taxon>
        <taxon>Massarineae</taxon>
        <taxon>Periconiaceae</taxon>
        <taxon>Periconia</taxon>
    </lineage>
</organism>
<dbReference type="SUPFAM" id="SSF109604">
    <property type="entry name" value="HD-domain/PDEase-like"/>
    <property type="match status" value="1"/>
</dbReference>
<evidence type="ECO:0000259" key="1">
    <source>
        <dbReference type="SMART" id="SM00471"/>
    </source>
</evidence>
<dbReference type="AlphaFoldDB" id="A0A9W4U7J8"/>
<accession>A0A9W4U7J8</accession>
<dbReference type="InterPro" id="IPR003607">
    <property type="entry name" value="HD/PDEase_dom"/>
</dbReference>
<protein>
    <recommendedName>
        <fullName evidence="1">HD/PDEase domain-containing protein</fullName>
    </recommendedName>
</protein>
<dbReference type="SMART" id="SM00471">
    <property type="entry name" value="HDc"/>
    <property type="match status" value="1"/>
</dbReference>
<evidence type="ECO:0000313" key="2">
    <source>
        <dbReference type="EMBL" id="CAI6328098.1"/>
    </source>
</evidence>
<proteinExistence type="predicted"/>
<gene>
    <name evidence="2" type="ORF">PDIGIT_LOCUS3947</name>
</gene>
<dbReference type="Gene3D" id="1.10.3210.50">
    <property type="match status" value="1"/>
</dbReference>
<name>A0A9W4U7J8_9PLEO</name>
<sequence length="229" mass="25381">MAENIPFPVLPIPQQHKDLVRSVNAYVHGYMSSPDHDSSHDYHHILRVVSNANRLLALEKEQNPSQEYNVPALFLAALLHDVGDHKYAAPGEDVKNLVSTILQARGADADLATRVQTVVKHVGYSNESKDPQSVINVLKKYPELAIVQDADRLDAIGAVGIARCFSFSAAKLKEQPMSVAIEHFHEKLFLLAGMMKTGAGKELAERRKRVLEEFAAEFGEESKLSFVVE</sequence>
<dbReference type="Proteomes" id="UP001152607">
    <property type="component" value="Unassembled WGS sequence"/>
</dbReference>
<dbReference type="Pfam" id="PF01966">
    <property type="entry name" value="HD"/>
    <property type="match status" value="1"/>
</dbReference>
<dbReference type="PANTHER" id="PTHR33594">
    <property type="entry name" value="SUPERFAMILY HYDROLASE, PUTATIVE (AFU_ORTHOLOGUE AFUA_1G03035)-RELATED"/>
    <property type="match status" value="1"/>
</dbReference>
<dbReference type="OrthoDB" id="16547at2759"/>